<dbReference type="InterPro" id="IPR004302">
    <property type="entry name" value="Cellulose/chitin-bd_N"/>
</dbReference>
<evidence type="ECO:0000259" key="2">
    <source>
        <dbReference type="Pfam" id="PF03067"/>
    </source>
</evidence>
<reference evidence="3" key="1">
    <citation type="submission" date="2018-11" db="EMBL/GenBank/DDBJ databases">
        <authorList>
            <person name="Alioto T."/>
            <person name="Alioto T."/>
        </authorList>
    </citation>
    <scope>NUCLEOTIDE SEQUENCE</scope>
</reference>
<feature type="transmembrane region" description="Helical" evidence="1">
    <location>
        <begin position="7"/>
        <end position="25"/>
    </location>
</feature>
<accession>A0A8B6F3M8</accession>
<protein>
    <recommendedName>
        <fullName evidence="2">Chitin-binding type-4 domain-containing protein</fullName>
    </recommendedName>
</protein>
<dbReference type="Proteomes" id="UP000596742">
    <property type="component" value="Unassembled WGS sequence"/>
</dbReference>
<dbReference type="OrthoDB" id="64893at2759"/>
<comment type="caution">
    <text evidence="3">The sequence shown here is derived from an EMBL/GenBank/DDBJ whole genome shotgun (WGS) entry which is preliminary data.</text>
</comment>
<dbReference type="Pfam" id="PF03067">
    <property type="entry name" value="LPMO_10"/>
    <property type="match status" value="1"/>
</dbReference>
<keyword evidence="1" id="KW-1133">Transmembrane helix</keyword>
<organism evidence="3 4">
    <name type="scientific">Mytilus galloprovincialis</name>
    <name type="common">Mediterranean mussel</name>
    <dbReference type="NCBI Taxonomy" id="29158"/>
    <lineage>
        <taxon>Eukaryota</taxon>
        <taxon>Metazoa</taxon>
        <taxon>Spiralia</taxon>
        <taxon>Lophotrochozoa</taxon>
        <taxon>Mollusca</taxon>
        <taxon>Bivalvia</taxon>
        <taxon>Autobranchia</taxon>
        <taxon>Pteriomorphia</taxon>
        <taxon>Mytilida</taxon>
        <taxon>Mytiloidea</taxon>
        <taxon>Mytilidae</taxon>
        <taxon>Mytilinae</taxon>
        <taxon>Mytilus</taxon>
    </lineage>
</organism>
<feature type="domain" description="Chitin-binding type-4" evidence="2">
    <location>
        <begin position="315"/>
        <end position="494"/>
    </location>
</feature>
<keyword evidence="1" id="KW-0472">Membrane</keyword>
<evidence type="ECO:0000313" key="3">
    <source>
        <dbReference type="EMBL" id="VDI42415.1"/>
    </source>
</evidence>
<evidence type="ECO:0000256" key="1">
    <source>
        <dbReference type="SAM" id="Phobius"/>
    </source>
</evidence>
<dbReference type="EMBL" id="UYJE01006022">
    <property type="protein sequence ID" value="VDI42415.1"/>
    <property type="molecule type" value="Genomic_DNA"/>
</dbReference>
<keyword evidence="1" id="KW-0812">Transmembrane</keyword>
<name>A0A8B6F3M8_MYTGA</name>
<proteinExistence type="predicted"/>
<sequence length="609" mass="69048">MAWNRQILIGLSSIGMLNFIFYFLYMTKSQTPERIEPCSITTYLSAFTNFMDNNGKLQFSDSLSKECLGKAGNDVNMIVRKSVAHSIRECQIENARKIGRMPLKDNILTLFTSWIIESDKFHVHNNTVINWNTFMPRVNLVLFTNDSGLSAYVRDRGWTSYPVTRHAAGGAPILKTMFQTVMKNFNSTFYAYANSDNLFDSSLLDTLSTVYNELDNKKPIFISGRRTNVAFLTPKEAASYGNIQQAAKTRGSLFLTNAEDYFITNQHFDWSGFPDLVIGRRAYDNWLVLRARAIGALTVDVSKTLLLVHQTTKGDPPQRSSLWRIYPGHFPPNYNDNALNCGGRLYQWQVKNGRCGSCGDPIDDVRQHEDNGLYDSGFVSRNYTSGSDVILTVRITSNHKGWFEFKICPRDHFQGSLDTCLENHILEIDGRGIRYELGQASGDIEVKVRLPPGLTCNRCILQWKYNTGNSWGCNDSGCCVGCGPQEQFYNCADIGIYNSDEPYDFGEIPLKDPLSFLPKPLPTSKPKVKTCHTSPEYRDVVGMEKWCQDTCPFCPKSHCTTIQHTVKLINFMAPLSIKPTNWLNLWTYNEVLDGLHVLHLFGHTRMLQG</sequence>
<gene>
    <name evidence="3" type="ORF">MGAL_10B081026</name>
</gene>
<keyword evidence="4" id="KW-1185">Reference proteome</keyword>
<evidence type="ECO:0000313" key="4">
    <source>
        <dbReference type="Proteomes" id="UP000596742"/>
    </source>
</evidence>
<dbReference type="AlphaFoldDB" id="A0A8B6F3M8"/>